<proteinExistence type="inferred from homology"/>
<evidence type="ECO:0000313" key="5">
    <source>
        <dbReference type="Proteomes" id="UP000018731"/>
    </source>
</evidence>
<dbReference type="Proteomes" id="UP000018731">
    <property type="component" value="Unassembled WGS sequence"/>
</dbReference>
<sequence length="413" mass="46200">MAYRFDEDLEFLRYMQSADLDTLVEILIGKEGSGNFTEELTMNPLYKKFHPDHIKYIEEIMGEIQCFGGNTFATMLRGGKGVLYKEILCDVCDNLRVNYNKNSSVERIEGELFAKILEKAIDKMDTKELEQIVKEINKGTNISSAMGFGKQAALVAMQGAIKAGGFASYQLALIVANAVAKQVIGRGLTFAANAGLTRALSAFAGPIGWVITGLWTGVDLAGPAYRITIPAVIEVAFLRLRQGNTYNVFLTGETGVGKDTIFHILKECKFIKDWHTTTNLEYETFDACGKTLKVVNTGGQRENDDENIEARRGLESNTKYVYVFRADDYLTNEKIKEQIQMDLQNHKELCEKKGYTLKIIGTHKDKCLECGISQTQIQNLSSEISKNGECQILDLTQFSGEQRQQELCDFITD</sequence>
<accession>V8CCR3</accession>
<dbReference type="PROSITE" id="PS00675">
    <property type="entry name" value="SIGMA54_INTERACT_1"/>
    <property type="match status" value="1"/>
</dbReference>
<dbReference type="Gene3D" id="3.40.50.300">
    <property type="entry name" value="P-loop containing nucleotide triphosphate hydrolases"/>
    <property type="match status" value="1"/>
</dbReference>
<dbReference type="InterPro" id="IPR025662">
    <property type="entry name" value="Sigma_54_int_dom_ATP-bd_1"/>
</dbReference>
<dbReference type="InterPro" id="IPR021150">
    <property type="entry name" value="Ubiq_cyt_c_chap"/>
</dbReference>
<reference evidence="4 5" key="1">
    <citation type="journal article" date="2014" name="Genome Announc.">
        <title>Draft genome sequences of six enterohepatic helicobacter species isolated from humans and one from rhesus macaques.</title>
        <authorList>
            <person name="Shen Z."/>
            <person name="Sheh A."/>
            <person name="Young S.K."/>
            <person name="Abouelliel A."/>
            <person name="Ward D.V."/>
            <person name="Earl A.M."/>
            <person name="Fox J.G."/>
        </authorList>
    </citation>
    <scope>NUCLEOTIDE SEQUENCE [LARGE SCALE GENOMIC DNA]</scope>
    <source>
        <strain evidence="4 5">MIT 99-5501</strain>
    </source>
</reference>
<dbReference type="InterPro" id="IPR027417">
    <property type="entry name" value="P-loop_NTPase"/>
</dbReference>
<dbReference type="InterPro" id="IPR025217">
    <property type="entry name" value="DUF3944"/>
</dbReference>
<dbReference type="SUPFAM" id="SSF52540">
    <property type="entry name" value="P-loop containing nucleoside triphosphate hydrolases"/>
    <property type="match status" value="1"/>
</dbReference>
<dbReference type="STRING" id="1357400.HMPREF2086_00479"/>
<dbReference type="OrthoDB" id="9128717at2"/>
<feature type="domain" description="DUF3944" evidence="3">
    <location>
        <begin position="3"/>
        <end position="28"/>
    </location>
</feature>
<dbReference type="EMBL" id="AZJI01000001">
    <property type="protein sequence ID" value="ETD25144.1"/>
    <property type="molecule type" value="Genomic_DNA"/>
</dbReference>
<evidence type="ECO:0000256" key="1">
    <source>
        <dbReference type="ARBA" id="ARBA00006436"/>
    </source>
</evidence>
<feature type="domain" description="Ubiquinol-cytochrome c chaperone" evidence="2">
    <location>
        <begin position="53"/>
        <end position="230"/>
    </location>
</feature>
<dbReference type="eggNOG" id="COG4735">
    <property type="taxonomic scope" value="Bacteria"/>
</dbReference>
<evidence type="ECO:0000313" key="4">
    <source>
        <dbReference type="EMBL" id="ETD25144.1"/>
    </source>
</evidence>
<dbReference type="Pfam" id="PF03981">
    <property type="entry name" value="Ubiq_cyt_C_chap"/>
    <property type="match status" value="1"/>
</dbReference>
<dbReference type="AlphaFoldDB" id="V8CCR3"/>
<comment type="caution">
    <text evidence="4">The sequence shown here is derived from an EMBL/GenBank/DDBJ whole genome shotgun (WGS) entry which is preliminary data.</text>
</comment>
<gene>
    <name evidence="4" type="ORF">HMPREF2086_00479</name>
</gene>
<dbReference type="PATRIC" id="fig|1357400.3.peg.653"/>
<dbReference type="Pfam" id="PF13099">
    <property type="entry name" value="DUF3944"/>
    <property type="match status" value="1"/>
</dbReference>
<dbReference type="HOGENOM" id="CLU_665282_0_0_7"/>
<organism evidence="4 5">
    <name type="scientific">Helicobacter macacae MIT 99-5501</name>
    <dbReference type="NCBI Taxonomy" id="1357400"/>
    <lineage>
        <taxon>Bacteria</taxon>
        <taxon>Pseudomonadati</taxon>
        <taxon>Campylobacterota</taxon>
        <taxon>Epsilonproteobacteria</taxon>
        <taxon>Campylobacterales</taxon>
        <taxon>Helicobacteraceae</taxon>
        <taxon>Helicobacter</taxon>
    </lineage>
</organism>
<keyword evidence="5" id="KW-1185">Reference proteome</keyword>
<evidence type="ECO:0000259" key="2">
    <source>
        <dbReference type="Pfam" id="PF03981"/>
    </source>
</evidence>
<name>V8CCR3_9HELI</name>
<comment type="similarity">
    <text evidence="1">Belongs to the UPF0174 family.</text>
</comment>
<protein>
    <submittedName>
        <fullName evidence="4">Uncharacterized protein</fullName>
    </submittedName>
</protein>
<evidence type="ECO:0000259" key="3">
    <source>
        <dbReference type="Pfam" id="PF13099"/>
    </source>
</evidence>